<dbReference type="Pfam" id="PF00582">
    <property type="entry name" value="Usp"/>
    <property type="match status" value="1"/>
</dbReference>
<evidence type="ECO:0000259" key="2">
    <source>
        <dbReference type="Pfam" id="PF00582"/>
    </source>
</evidence>
<protein>
    <submittedName>
        <fullName evidence="3">Nucleotide-binding universal stress protein, UspA family</fullName>
    </submittedName>
</protein>
<dbReference type="PANTHER" id="PTHR46268">
    <property type="entry name" value="STRESS RESPONSE PROTEIN NHAX"/>
    <property type="match status" value="1"/>
</dbReference>
<dbReference type="AlphaFoldDB" id="A0A1I4A3S3"/>
<dbReference type="OrthoDB" id="9788959at2"/>
<dbReference type="CDD" id="cd00293">
    <property type="entry name" value="USP-like"/>
    <property type="match status" value="1"/>
</dbReference>
<keyword evidence="4" id="KW-1185">Reference proteome</keyword>
<reference evidence="4" key="1">
    <citation type="submission" date="2016-10" db="EMBL/GenBank/DDBJ databases">
        <authorList>
            <person name="Varghese N."/>
            <person name="Submissions S."/>
        </authorList>
    </citation>
    <scope>NUCLEOTIDE SEQUENCE [LARGE SCALE GENOMIC DNA]</scope>
    <source>
        <strain evidence="4">DSM 5918</strain>
    </source>
</reference>
<dbReference type="PRINTS" id="PR01438">
    <property type="entry name" value="UNVRSLSTRESS"/>
</dbReference>
<organism evidence="3 4">
    <name type="scientific">Desulfomicrobium apsheronum</name>
    <dbReference type="NCBI Taxonomy" id="52560"/>
    <lineage>
        <taxon>Bacteria</taxon>
        <taxon>Pseudomonadati</taxon>
        <taxon>Thermodesulfobacteriota</taxon>
        <taxon>Desulfovibrionia</taxon>
        <taxon>Desulfovibrionales</taxon>
        <taxon>Desulfomicrobiaceae</taxon>
        <taxon>Desulfomicrobium</taxon>
    </lineage>
</organism>
<dbReference type="EMBL" id="FORX01000029">
    <property type="protein sequence ID" value="SFK50994.1"/>
    <property type="molecule type" value="Genomic_DNA"/>
</dbReference>
<feature type="domain" description="UspA" evidence="2">
    <location>
        <begin position="6"/>
        <end position="141"/>
    </location>
</feature>
<name>A0A1I4A3S3_9BACT</name>
<dbReference type="STRING" id="52560.SAMN04488082_12931"/>
<dbReference type="Proteomes" id="UP000198635">
    <property type="component" value="Unassembled WGS sequence"/>
</dbReference>
<evidence type="ECO:0000313" key="3">
    <source>
        <dbReference type="EMBL" id="SFK50994.1"/>
    </source>
</evidence>
<dbReference type="Gene3D" id="3.40.50.620">
    <property type="entry name" value="HUPs"/>
    <property type="match status" value="1"/>
</dbReference>
<evidence type="ECO:0000256" key="1">
    <source>
        <dbReference type="ARBA" id="ARBA00008791"/>
    </source>
</evidence>
<dbReference type="SUPFAM" id="SSF52402">
    <property type="entry name" value="Adenine nucleotide alpha hydrolases-like"/>
    <property type="match status" value="1"/>
</dbReference>
<sequence>MKLPGFNTFLVPVNNSEAGRRAKRYAIALAKQCGAKVILFHAHGLISGRISPDGREQIIRKNLEEMGKIFAIFVDGCREAGVEFEIVVEQGATADAIITAASDHACDMIIMGTKGNASARKILGSLTDTVSKQSSVPVVVVGEECECSNSCGSSCLHKWRFAPAANLQHAC</sequence>
<dbReference type="InterPro" id="IPR006015">
    <property type="entry name" value="Universal_stress_UspA"/>
</dbReference>
<dbReference type="InterPro" id="IPR014729">
    <property type="entry name" value="Rossmann-like_a/b/a_fold"/>
</dbReference>
<accession>A0A1I4A3S3</accession>
<dbReference type="RefSeq" id="WP_092379474.1">
    <property type="nucleotide sequence ID" value="NZ_FORX01000029.1"/>
</dbReference>
<gene>
    <name evidence="3" type="ORF">SAMN04488082_12931</name>
</gene>
<dbReference type="InterPro" id="IPR006016">
    <property type="entry name" value="UspA"/>
</dbReference>
<dbReference type="PANTHER" id="PTHR46268:SF6">
    <property type="entry name" value="UNIVERSAL STRESS PROTEIN UP12"/>
    <property type="match status" value="1"/>
</dbReference>
<evidence type="ECO:0000313" key="4">
    <source>
        <dbReference type="Proteomes" id="UP000198635"/>
    </source>
</evidence>
<proteinExistence type="inferred from homology"/>
<comment type="similarity">
    <text evidence="1">Belongs to the universal stress protein A family.</text>
</comment>